<feature type="compositionally biased region" description="Basic residues" evidence="1">
    <location>
        <begin position="182"/>
        <end position="192"/>
    </location>
</feature>
<protein>
    <submittedName>
        <fullName evidence="2">Uncharacterized protein</fullName>
    </submittedName>
</protein>
<evidence type="ECO:0000313" key="3">
    <source>
        <dbReference type="Proteomes" id="UP001150238"/>
    </source>
</evidence>
<feature type="compositionally biased region" description="Low complexity" evidence="1">
    <location>
        <begin position="154"/>
        <end position="176"/>
    </location>
</feature>
<comment type="caution">
    <text evidence="2">The sequence shown here is derived from an EMBL/GenBank/DDBJ whole genome shotgun (WGS) entry which is preliminary data.</text>
</comment>
<reference evidence="2" key="1">
    <citation type="submission" date="2022-08" db="EMBL/GenBank/DDBJ databases">
        <authorList>
            <consortium name="DOE Joint Genome Institute"/>
            <person name="Min B."/>
            <person name="Riley R."/>
            <person name="Sierra-Patev S."/>
            <person name="Naranjo-Ortiz M."/>
            <person name="Looney B."/>
            <person name="Konkel Z."/>
            <person name="Slot J.C."/>
            <person name="Sakamoto Y."/>
            <person name="Steenwyk J.L."/>
            <person name="Rokas A."/>
            <person name="Carro J."/>
            <person name="Camarero S."/>
            <person name="Ferreira P."/>
            <person name="Molpeceres G."/>
            <person name="Ruiz-Duenas F.J."/>
            <person name="Serrano A."/>
            <person name="Henrissat B."/>
            <person name="Drula E."/>
            <person name="Hughes K.W."/>
            <person name="Mata J.L."/>
            <person name="Ishikawa N.K."/>
            <person name="Vargas-Isla R."/>
            <person name="Ushijima S."/>
            <person name="Smith C.A."/>
            <person name="Ahrendt S."/>
            <person name="Andreopoulos W."/>
            <person name="He G."/>
            <person name="Labutti K."/>
            <person name="Lipzen A."/>
            <person name="Ng V."/>
            <person name="Sandor L."/>
            <person name="Barry K."/>
            <person name="Martinez A.T."/>
            <person name="Xiao Y."/>
            <person name="Gibbons J.G."/>
            <person name="Terashima K."/>
            <person name="Hibbett D.S."/>
            <person name="Grigoriev I.V."/>
        </authorList>
    </citation>
    <scope>NUCLEOTIDE SEQUENCE</scope>
    <source>
        <strain evidence="2">Sp2 HRB7682 ss15</strain>
    </source>
</reference>
<accession>A0A9W9DG16</accession>
<feature type="region of interest" description="Disordered" evidence="1">
    <location>
        <begin position="59"/>
        <end position="257"/>
    </location>
</feature>
<evidence type="ECO:0000256" key="1">
    <source>
        <dbReference type="SAM" id="MobiDB-lite"/>
    </source>
</evidence>
<proteinExistence type="predicted"/>
<feature type="compositionally biased region" description="Low complexity" evidence="1">
    <location>
        <begin position="74"/>
        <end position="87"/>
    </location>
</feature>
<name>A0A9W9DG16_9AGAR</name>
<dbReference type="AlphaFoldDB" id="A0A9W9DG16"/>
<feature type="compositionally biased region" description="Basic and acidic residues" evidence="1">
    <location>
        <begin position="89"/>
        <end position="109"/>
    </location>
</feature>
<evidence type="ECO:0000313" key="2">
    <source>
        <dbReference type="EMBL" id="KAJ4468647.1"/>
    </source>
</evidence>
<organism evidence="2 3">
    <name type="scientific">Lentinula lateritia</name>
    <dbReference type="NCBI Taxonomy" id="40482"/>
    <lineage>
        <taxon>Eukaryota</taxon>
        <taxon>Fungi</taxon>
        <taxon>Dikarya</taxon>
        <taxon>Basidiomycota</taxon>
        <taxon>Agaricomycotina</taxon>
        <taxon>Agaricomycetes</taxon>
        <taxon>Agaricomycetidae</taxon>
        <taxon>Agaricales</taxon>
        <taxon>Marasmiineae</taxon>
        <taxon>Omphalotaceae</taxon>
        <taxon>Lentinula</taxon>
    </lineage>
</organism>
<feature type="compositionally biased region" description="Polar residues" evidence="1">
    <location>
        <begin position="111"/>
        <end position="141"/>
    </location>
</feature>
<gene>
    <name evidence="2" type="ORF">C8J55DRAFT_201424</name>
</gene>
<sequence length="294" mass="32988">MSSPLTLRDCLDFVGLSRLRHLLSMTEYDYSPEGYQRYLDTQRRISKWVQNTNAHASEFRSPFGTVNPIRVSEESSNSRTRTSTVSSKPHGDRNIIERGRGMDDRERRHSMSATTFRQGASGASNVDFHTQRSPAHTSQVRHSYPYSPVPQESYTATRTAYAAPTQSRRAQSLSSPPFQPQSRHRAHHHHHNTPSQSAAHASRPHKLDSPRRSTTPPDSHHRHSTHRPSSSHRSNHHHQHHSRSQSTPRPSSKLGSPLAVSPAYAVVGGRAYVSNPGGYLVIPPKGRKLSVVYT</sequence>
<dbReference type="Proteomes" id="UP001150238">
    <property type="component" value="Unassembled WGS sequence"/>
</dbReference>
<reference evidence="2" key="2">
    <citation type="journal article" date="2023" name="Proc. Natl. Acad. Sci. U.S.A.">
        <title>A global phylogenomic analysis of the shiitake genus Lentinula.</title>
        <authorList>
            <person name="Sierra-Patev S."/>
            <person name="Min B."/>
            <person name="Naranjo-Ortiz M."/>
            <person name="Looney B."/>
            <person name="Konkel Z."/>
            <person name="Slot J.C."/>
            <person name="Sakamoto Y."/>
            <person name="Steenwyk J.L."/>
            <person name="Rokas A."/>
            <person name="Carro J."/>
            <person name="Camarero S."/>
            <person name="Ferreira P."/>
            <person name="Molpeceres G."/>
            <person name="Ruiz-Duenas F.J."/>
            <person name="Serrano A."/>
            <person name="Henrissat B."/>
            <person name="Drula E."/>
            <person name="Hughes K.W."/>
            <person name="Mata J.L."/>
            <person name="Ishikawa N.K."/>
            <person name="Vargas-Isla R."/>
            <person name="Ushijima S."/>
            <person name="Smith C.A."/>
            <person name="Donoghue J."/>
            <person name="Ahrendt S."/>
            <person name="Andreopoulos W."/>
            <person name="He G."/>
            <person name="LaButti K."/>
            <person name="Lipzen A."/>
            <person name="Ng V."/>
            <person name="Riley R."/>
            <person name="Sandor L."/>
            <person name="Barry K."/>
            <person name="Martinez A.T."/>
            <person name="Xiao Y."/>
            <person name="Gibbons J.G."/>
            <person name="Terashima K."/>
            <person name="Grigoriev I.V."/>
            <person name="Hibbett D."/>
        </authorList>
    </citation>
    <scope>NUCLEOTIDE SEQUENCE</scope>
    <source>
        <strain evidence="2">Sp2 HRB7682 ss15</strain>
    </source>
</reference>
<dbReference type="EMBL" id="JANVFS010000037">
    <property type="protein sequence ID" value="KAJ4468647.1"/>
    <property type="molecule type" value="Genomic_DNA"/>
</dbReference>
<feature type="compositionally biased region" description="Basic residues" evidence="1">
    <location>
        <begin position="220"/>
        <end position="243"/>
    </location>
</feature>